<reference evidence="2" key="1">
    <citation type="submission" date="2021-06" db="EMBL/GenBank/DDBJ databases">
        <title>Parelaphostrongylus tenuis whole genome reference sequence.</title>
        <authorList>
            <person name="Garwood T.J."/>
            <person name="Larsen P.A."/>
            <person name="Fountain-Jones N.M."/>
            <person name="Garbe J.R."/>
            <person name="Macchietto M.G."/>
            <person name="Kania S.A."/>
            <person name="Gerhold R.W."/>
            <person name="Richards J.E."/>
            <person name="Wolf T.M."/>
        </authorList>
    </citation>
    <scope>NUCLEOTIDE SEQUENCE</scope>
    <source>
        <strain evidence="2">MNPRO001-30</strain>
        <tissue evidence="2">Meninges</tissue>
    </source>
</reference>
<comment type="caution">
    <text evidence="2">The sequence shown here is derived from an EMBL/GenBank/DDBJ whole genome shotgun (WGS) entry which is preliminary data.</text>
</comment>
<dbReference type="AlphaFoldDB" id="A0AAD5MZJ3"/>
<evidence type="ECO:0000313" key="3">
    <source>
        <dbReference type="Proteomes" id="UP001196413"/>
    </source>
</evidence>
<feature type="compositionally biased region" description="Basic and acidic residues" evidence="1">
    <location>
        <begin position="1"/>
        <end position="14"/>
    </location>
</feature>
<feature type="region of interest" description="Disordered" evidence="1">
    <location>
        <begin position="1"/>
        <end position="21"/>
    </location>
</feature>
<organism evidence="2 3">
    <name type="scientific">Parelaphostrongylus tenuis</name>
    <name type="common">Meningeal worm</name>
    <dbReference type="NCBI Taxonomy" id="148309"/>
    <lineage>
        <taxon>Eukaryota</taxon>
        <taxon>Metazoa</taxon>
        <taxon>Ecdysozoa</taxon>
        <taxon>Nematoda</taxon>
        <taxon>Chromadorea</taxon>
        <taxon>Rhabditida</taxon>
        <taxon>Rhabditina</taxon>
        <taxon>Rhabditomorpha</taxon>
        <taxon>Strongyloidea</taxon>
        <taxon>Metastrongylidae</taxon>
        <taxon>Parelaphostrongylus</taxon>
    </lineage>
</organism>
<evidence type="ECO:0000313" key="2">
    <source>
        <dbReference type="EMBL" id="KAJ1365238.1"/>
    </source>
</evidence>
<proteinExistence type="predicted"/>
<gene>
    <name evidence="2" type="ORF">KIN20_025480</name>
</gene>
<accession>A0AAD5MZJ3</accession>
<evidence type="ECO:0000256" key="1">
    <source>
        <dbReference type="SAM" id="MobiDB-lite"/>
    </source>
</evidence>
<name>A0AAD5MZJ3_PARTN</name>
<dbReference type="EMBL" id="JAHQIW010005201">
    <property type="protein sequence ID" value="KAJ1365238.1"/>
    <property type="molecule type" value="Genomic_DNA"/>
</dbReference>
<protein>
    <submittedName>
        <fullName evidence="2">Uncharacterized protein</fullName>
    </submittedName>
</protein>
<sequence>MSTELEHHIAEHPVNDSSAPKATVEPFLANTQSFKTRQSILNLTVVDDEQSNVDSSIILTKGELNSTNSLMYSLMDTGNNQSNPSLYSTEHEMASILVDSQGGNRC</sequence>
<dbReference type="Proteomes" id="UP001196413">
    <property type="component" value="Unassembled WGS sequence"/>
</dbReference>
<keyword evidence="3" id="KW-1185">Reference proteome</keyword>